<dbReference type="CDD" id="cd24163">
    <property type="entry name" value="RWDD2_C"/>
    <property type="match status" value="1"/>
</dbReference>
<dbReference type="AlphaFoldDB" id="A0A8E2JQ75"/>
<keyword evidence="2" id="KW-1185">Reference proteome</keyword>
<evidence type="ECO:0000313" key="1">
    <source>
        <dbReference type="EMBL" id="OCL05478.1"/>
    </source>
</evidence>
<dbReference type="InterPro" id="IPR059181">
    <property type="entry name" value="RWDD2A-B_C"/>
</dbReference>
<dbReference type="OrthoDB" id="432412at2759"/>
<dbReference type="EMBL" id="KV750275">
    <property type="protein sequence ID" value="OCL05478.1"/>
    <property type="molecule type" value="Genomic_DNA"/>
</dbReference>
<evidence type="ECO:0000313" key="2">
    <source>
        <dbReference type="Proteomes" id="UP000250140"/>
    </source>
</evidence>
<organism evidence="1 2">
    <name type="scientific">Glonium stellatum</name>
    <dbReference type="NCBI Taxonomy" id="574774"/>
    <lineage>
        <taxon>Eukaryota</taxon>
        <taxon>Fungi</taxon>
        <taxon>Dikarya</taxon>
        <taxon>Ascomycota</taxon>
        <taxon>Pezizomycotina</taxon>
        <taxon>Dothideomycetes</taxon>
        <taxon>Pleosporomycetidae</taxon>
        <taxon>Gloniales</taxon>
        <taxon>Gloniaceae</taxon>
        <taxon>Glonium</taxon>
    </lineage>
</organism>
<accession>A0A8E2JQ75</accession>
<dbReference type="Proteomes" id="UP000250140">
    <property type="component" value="Unassembled WGS sequence"/>
</dbReference>
<proteinExistence type="predicted"/>
<name>A0A8E2JQ75_9PEZI</name>
<reference evidence="1 2" key="1">
    <citation type="journal article" date="2016" name="Nat. Commun.">
        <title>Ectomycorrhizal ecology is imprinted in the genome of the dominant symbiotic fungus Cenococcum geophilum.</title>
        <authorList>
            <consortium name="DOE Joint Genome Institute"/>
            <person name="Peter M."/>
            <person name="Kohler A."/>
            <person name="Ohm R.A."/>
            <person name="Kuo A."/>
            <person name="Krutzmann J."/>
            <person name="Morin E."/>
            <person name="Arend M."/>
            <person name="Barry K.W."/>
            <person name="Binder M."/>
            <person name="Choi C."/>
            <person name="Clum A."/>
            <person name="Copeland A."/>
            <person name="Grisel N."/>
            <person name="Haridas S."/>
            <person name="Kipfer T."/>
            <person name="LaButti K."/>
            <person name="Lindquist E."/>
            <person name="Lipzen A."/>
            <person name="Maire R."/>
            <person name="Meier B."/>
            <person name="Mihaltcheva S."/>
            <person name="Molinier V."/>
            <person name="Murat C."/>
            <person name="Poggeler S."/>
            <person name="Quandt C.A."/>
            <person name="Sperisen C."/>
            <person name="Tritt A."/>
            <person name="Tisserant E."/>
            <person name="Crous P.W."/>
            <person name="Henrissat B."/>
            <person name="Nehls U."/>
            <person name="Egli S."/>
            <person name="Spatafora J.W."/>
            <person name="Grigoriev I.V."/>
            <person name="Martin F.M."/>
        </authorList>
    </citation>
    <scope>NUCLEOTIDE SEQUENCE [LARGE SCALE GENOMIC DNA]</scope>
    <source>
        <strain evidence="1 2">CBS 207.34</strain>
    </source>
</reference>
<protein>
    <submittedName>
        <fullName evidence="1">Uncharacterized protein</fullName>
    </submittedName>
</protein>
<gene>
    <name evidence="1" type="ORF">AOQ84DRAFT_433029</name>
</gene>
<sequence>MSRAVVPIYNALIRTHHITSRKKVASLKKAADKYACYVLLRSGGSPGIMYCEGSEDSVRDWVTIVQQLRYKDYRLAARPNELGSKAGEVASRPDSRGFQEVTTVKEFGVKMQEFGIWTWWRIAMGYGP</sequence>